<feature type="coiled-coil region" evidence="1">
    <location>
        <begin position="73"/>
        <end position="124"/>
    </location>
</feature>
<evidence type="ECO:0000313" key="4">
    <source>
        <dbReference type="EMBL" id="QEA14007.1"/>
    </source>
</evidence>
<evidence type="ECO:0000313" key="5">
    <source>
        <dbReference type="Proteomes" id="UP000321199"/>
    </source>
</evidence>
<dbReference type="Proteomes" id="UP000321199">
    <property type="component" value="Chromosome"/>
</dbReference>
<organism evidence="4 5">
    <name type="scientific">Comamonas flocculans</name>
    <dbReference type="NCBI Taxonomy" id="2597701"/>
    <lineage>
        <taxon>Bacteria</taxon>
        <taxon>Pseudomonadati</taxon>
        <taxon>Pseudomonadota</taxon>
        <taxon>Betaproteobacteria</taxon>
        <taxon>Burkholderiales</taxon>
        <taxon>Comamonadaceae</taxon>
        <taxon>Comamonas</taxon>
    </lineage>
</organism>
<name>A0A5B8S0T0_9BURK</name>
<feature type="transmembrane region" description="Helical" evidence="3">
    <location>
        <begin position="29"/>
        <end position="52"/>
    </location>
</feature>
<reference evidence="4 5" key="1">
    <citation type="submission" date="2019-07" db="EMBL/GenBank/DDBJ databases">
        <title>Complete genome sequence of Comamonas sp. NLF 7-7 isolated from livestock.</title>
        <authorList>
            <person name="Kim D.H."/>
            <person name="Kim J.G."/>
        </authorList>
    </citation>
    <scope>NUCLEOTIDE SEQUENCE [LARGE SCALE GENOMIC DNA]</scope>
    <source>
        <strain evidence="4 5">NLF 7-7</strain>
    </source>
</reference>
<proteinExistence type="predicted"/>
<sequence length="362" mass="38782">MSTEHPSLPAGDAVPVAPQPPAAAAPSRAGALLTSVLALVALAALVMSGMLWQRLSNIQEQLARQSADAGAQATEARTLAREAQDQARDASARMSVMESRVAEVALQRSQLEELTQSLSRTRDENLIADVQASIALAQQQAELTGSLQPLVGAMKNAHQRVERAAQPRLAPVLRALEQDTENLERARVTDTAGLLGRLDNLVRQVDELALSNDVALASDMRPAGASVTRAGADAASARPAWQAALQTLWSGVRDQALSLVRISRVDRPDAVLLAPEQAWFLRQNLKLQLANARLSILARRLDNARTELAAAQRGFVRYFDASGRRSQGFLAALQQLQANLHDTEIPQPTDTYSALATAAAGR</sequence>
<accession>A0A5B8S0T0</accession>
<dbReference type="AlphaFoldDB" id="A0A5B8S0T0"/>
<evidence type="ECO:0000256" key="3">
    <source>
        <dbReference type="SAM" id="Phobius"/>
    </source>
</evidence>
<dbReference type="EMBL" id="CP042344">
    <property type="protein sequence ID" value="QEA14007.1"/>
    <property type="molecule type" value="Genomic_DNA"/>
</dbReference>
<evidence type="ECO:0008006" key="6">
    <source>
        <dbReference type="Google" id="ProtNLM"/>
    </source>
</evidence>
<gene>
    <name evidence="4" type="ORF">FOZ74_13795</name>
</gene>
<dbReference type="RefSeq" id="WP_146913589.1">
    <property type="nucleotide sequence ID" value="NZ_CP042344.1"/>
</dbReference>
<feature type="region of interest" description="Disordered" evidence="2">
    <location>
        <begin position="1"/>
        <end position="24"/>
    </location>
</feature>
<feature type="coiled-coil region" evidence="1">
    <location>
        <begin position="287"/>
        <end position="314"/>
    </location>
</feature>
<keyword evidence="3" id="KW-0472">Membrane</keyword>
<evidence type="ECO:0000256" key="1">
    <source>
        <dbReference type="SAM" id="Coils"/>
    </source>
</evidence>
<keyword evidence="3" id="KW-1133">Transmembrane helix</keyword>
<keyword evidence="3" id="KW-0812">Transmembrane</keyword>
<dbReference type="Pfam" id="PF04375">
    <property type="entry name" value="HemX"/>
    <property type="match status" value="1"/>
</dbReference>
<keyword evidence="1" id="KW-0175">Coiled coil</keyword>
<dbReference type="OrthoDB" id="9787650at2"/>
<dbReference type="KEGG" id="cof:FOZ74_13795"/>
<keyword evidence="5" id="KW-1185">Reference proteome</keyword>
<evidence type="ECO:0000256" key="2">
    <source>
        <dbReference type="SAM" id="MobiDB-lite"/>
    </source>
</evidence>
<dbReference type="InterPro" id="IPR007470">
    <property type="entry name" value="HemX"/>
</dbReference>
<dbReference type="PANTHER" id="PTHR38043:SF1">
    <property type="entry name" value="PROTEIN HEMX"/>
    <property type="match status" value="1"/>
</dbReference>
<protein>
    <recommendedName>
        <fullName evidence="6">Heme biosynthesis operon protein HemX</fullName>
    </recommendedName>
</protein>
<dbReference type="PANTHER" id="PTHR38043">
    <property type="entry name" value="PROTEIN HEMX"/>
    <property type="match status" value="1"/>
</dbReference>